<dbReference type="AlphaFoldDB" id="A0A1J3IPM0"/>
<organism evidence="1">
    <name type="scientific">Noccaea caerulescens</name>
    <name type="common">Alpine penny-cress</name>
    <name type="synonym">Thlaspi caerulescens</name>
    <dbReference type="NCBI Taxonomy" id="107243"/>
    <lineage>
        <taxon>Eukaryota</taxon>
        <taxon>Viridiplantae</taxon>
        <taxon>Streptophyta</taxon>
        <taxon>Embryophyta</taxon>
        <taxon>Tracheophyta</taxon>
        <taxon>Spermatophyta</taxon>
        <taxon>Magnoliopsida</taxon>
        <taxon>eudicotyledons</taxon>
        <taxon>Gunneridae</taxon>
        <taxon>Pentapetalae</taxon>
        <taxon>rosids</taxon>
        <taxon>malvids</taxon>
        <taxon>Brassicales</taxon>
        <taxon>Brassicaceae</taxon>
        <taxon>Coluteocarpeae</taxon>
        <taxon>Noccaea</taxon>
    </lineage>
</organism>
<reference evidence="1" key="1">
    <citation type="submission" date="2016-07" db="EMBL/GenBank/DDBJ databases">
        <title>De novo transcriptome assembly of four accessions of the metal hyperaccumulator plant Noccaea caerulescens.</title>
        <authorList>
            <person name="Blande D."/>
            <person name="Halimaa P."/>
            <person name="Tervahauta A.I."/>
            <person name="Aarts M.G."/>
            <person name="Karenlampi S.O."/>
        </authorList>
    </citation>
    <scope>NUCLEOTIDE SEQUENCE</scope>
</reference>
<proteinExistence type="predicted"/>
<sequence length="84" mass="9514">MYQPTLPRQASLILSLCRISLQTASKAVAGGFSCFSEYVYNTKTKRIFRFFLLTLPATMNLACKTNALHFHTIVFLSQTDYLLS</sequence>
<evidence type="ECO:0000313" key="1">
    <source>
        <dbReference type="EMBL" id="JAU81933.1"/>
    </source>
</evidence>
<protein>
    <submittedName>
        <fullName evidence="1">Uncharacterized protein</fullName>
    </submittedName>
</protein>
<accession>A0A1J3IPM0</accession>
<dbReference type="EMBL" id="GEVM01024005">
    <property type="protein sequence ID" value="JAU81933.1"/>
    <property type="molecule type" value="Transcribed_RNA"/>
</dbReference>
<gene>
    <name evidence="1" type="ORF">MP_TR18076_c0_g1_i1_g.51829</name>
</gene>
<name>A0A1J3IPM0_NOCCA</name>